<evidence type="ECO:0000256" key="1">
    <source>
        <dbReference type="SAM" id="MobiDB-lite"/>
    </source>
</evidence>
<dbReference type="Proteomes" id="UP001501523">
    <property type="component" value="Unassembled WGS sequence"/>
</dbReference>
<evidence type="ECO:0000313" key="2">
    <source>
        <dbReference type="EMBL" id="GAA0708379.1"/>
    </source>
</evidence>
<name>A0ABP3TMZ6_9GAMM</name>
<reference evidence="3" key="1">
    <citation type="journal article" date="2019" name="Int. J. Syst. Evol. Microbiol.">
        <title>The Global Catalogue of Microorganisms (GCM) 10K type strain sequencing project: providing services to taxonomists for standard genome sequencing and annotation.</title>
        <authorList>
            <consortium name="The Broad Institute Genomics Platform"/>
            <consortium name="The Broad Institute Genome Sequencing Center for Infectious Disease"/>
            <person name="Wu L."/>
            <person name="Ma J."/>
        </authorList>
    </citation>
    <scope>NUCLEOTIDE SEQUENCE [LARGE SCALE GENOMIC DNA]</scope>
    <source>
        <strain evidence="3">JCM 15421</strain>
    </source>
</reference>
<comment type="caution">
    <text evidence="2">The sequence shown here is derived from an EMBL/GenBank/DDBJ whole genome shotgun (WGS) entry which is preliminary data.</text>
</comment>
<feature type="compositionally biased region" description="Basic and acidic residues" evidence="1">
    <location>
        <begin position="72"/>
        <end position="83"/>
    </location>
</feature>
<keyword evidence="3" id="KW-1185">Reference proteome</keyword>
<proteinExistence type="predicted"/>
<dbReference type="EMBL" id="BAAAEU010000004">
    <property type="protein sequence ID" value="GAA0708379.1"/>
    <property type="molecule type" value="Genomic_DNA"/>
</dbReference>
<accession>A0ABP3TMZ6</accession>
<evidence type="ECO:0000313" key="3">
    <source>
        <dbReference type="Proteomes" id="UP001501523"/>
    </source>
</evidence>
<organism evidence="2 3">
    <name type="scientific">Dokdonella soli</name>
    <dbReference type="NCBI Taxonomy" id="529810"/>
    <lineage>
        <taxon>Bacteria</taxon>
        <taxon>Pseudomonadati</taxon>
        <taxon>Pseudomonadota</taxon>
        <taxon>Gammaproteobacteria</taxon>
        <taxon>Lysobacterales</taxon>
        <taxon>Rhodanobacteraceae</taxon>
        <taxon>Dokdonella</taxon>
    </lineage>
</organism>
<feature type="region of interest" description="Disordered" evidence="1">
    <location>
        <begin position="57"/>
        <end position="83"/>
    </location>
</feature>
<protein>
    <submittedName>
        <fullName evidence="2">Uncharacterized protein</fullName>
    </submittedName>
</protein>
<sequence length="83" mass="8960">MIGHEHIGVDGAVFAHRDFAKVVPITLVVDGREEARLPIVAALHDVLGNMGEMETGLPGHIGASQRNAPAWRDNRNMSVGDHE</sequence>
<gene>
    <name evidence="2" type="ORF">GCM10009105_07920</name>
</gene>